<evidence type="ECO:0000313" key="6">
    <source>
        <dbReference type="EMBL" id="EMF12654.1"/>
    </source>
</evidence>
<proteinExistence type="inferred from homology"/>
<keyword evidence="7" id="KW-1185">Reference proteome</keyword>
<dbReference type="AlphaFoldDB" id="M3D427"/>
<comment type="subcellular location">
    <subcellularLocation>
        <location evidence="1">Chromosome</location>
    </subcellularLocation>
</comment>
<dbReference type="HOGENOM" id="CLU_078295_7_0_1"/>
<evidence type="ECO:0000256" key="4">
    <source>
        <dbReference type="ARBA" id="ARBA00023269"/>
    </source>
</evidence>
<dbReference type="Gene3D" id="1.10.20.10">
    <property type="entry name" value="Histone, subunit A"/>
    <property type="match status" value="1"/>
</dbReference>
<dbReference type="EMBL" id="KB456264">
    <property type="protein sequence ID" value="EMF12654.1"/>
    <property type="molecule type" value="Genomic_DNA"/>
</dbReference>
<keyword evidence="3" id="KW-0158">Chromosome</keyword>
<dbReference type="SMART" id="SM00428">
    <property type="entry name" value="H3"/>
    <property type="match status" value="1"/>
</dbReference>
<dbReference type="STRING" id="692275.M3D427"/>
<evidence type="ECO:0000256" key="3">
    <source>
        <dbReference type="ARBA" id="ARBA00022454"/>
    </source>
</evidence>
<protein>
    <submittedName>
        <fullName evidence="6">Histone H3</fullName>
    </submittedName>
</protein>
<keyword evidence="4" id="KW-0544">Nucleosome core</keyword>
<accession>M3D427</accession>
<evidence type="ECO:0000256" key="1">
    <source>
        <dbReference type="ARBA" id="ARBA00004286"/>
    </source>
</evidence>
<dbReference type="InterPro" id="IPR007125">
    <property type="entry name" value="H2A/H2B/H3"/>
</dbReference>
<dbReference type="GeneID" id="27906080"/>
<dbReference type="PANTHER" id="PTHR11426">
    <property type="entry name" value="HISTONE H3"/>
    <property type="match status" value="1"/>
</dbReference>
<comment type="similarity">
    <text evidence="2">Belongs to the histone H3 family.</text>
</comment>
<dbReference type="eggNOG" id="KOG1745">
    <property type="taxonomic scope" value="Eukaryota"/>
</dbReference>
<organism evidence="6 7">
    <name type="scientific">Sphaerulina musiva (strain SO2202)</name>
    <name type="common">Poplar stem canker fungus</name>
    <name type="synonym">Septoria musiva</name>
    <dbReference type="NCBI Taxonomy" id="692275"/>
    <lineage>
        <taxon>Eukaryota</taxon>
        <taxon>Fungi</taxon>
        <taxon>Dikarya</taxon>
        <taxon>Ascomycota</taxon>
        <taxon>Pezizomycotina</taxon>
        <taxon>Dothideomycetes</taxon>
        <taxon>Dothideomycetidae</taxon>
        <taxon>Mycosphaerellales</taxon>
        <taxon>Mycosphaerellaceae</taxon>
        <taxon>Sphaerulina</taxon>
    </lineage>
</organism>
<reference evidence="6 7" key="1">
    <citation type="journal article" date="2012" name="PLoS Pathog.">
        <title>Diverse lifestyles and strategies of plant pathogenesis encoded in the genomes of eighteen Dothideomycetes fungi.</title>
        <authorList>
            <person name="Ohm R.A."/>
            <person name="Feau N."/>
            <person name="Henrissat B."/>
            <person name="Schoch C.L."/>
            <person name="Horwitz B.A."/>
            <person name="Barry K.W."/>
            <person name="Condon B.J."/>
            <person name="Copeland A.C."/>
            <person name="Dhillon B."/>
            <person name="Glaser F."/>
            <person name="Hesse C.N."/>
            <person name="Kosti I."/>
            <person name="LaButti K."/>
            <person name="Lindquist E.A."/>
            <person name="Lucas S."/>
            <person name="Salamov A.A."/>
            <person name="Bradshaw R.E."/>
            <person name="Ciuffetti L."/>
            <person name="Hamelin R.C."/>
            <person name="Kema G.H.J."/>
            <person name="Lawrence C."/>
            <person name="Scott J.A."/>
            <person name="Spatafora J.W."/>
            <person name="Turgeon B.G."/>
            <person name="de Wit P.J.G.M."/>
            <person name="Zhong S."/>
            <person name="Goodwin S.B."/>
            <person name="Grigoriev I.V."/>
        </authorList>
    </citation>
    <scope>NUCLEOTIDE SEQUENCE [LARGE SCALE GENOMIC DNA]</scope>
    <source>
        <strain evidence="6 7">SO2202</strain>
    </source>
</reference>
<dbReference type="InterPro" id="IPR009072">
    <property type="entry name" value="Histone-fold"/>
</dbReference>
<name>M3D427_SPHMS</name>
<evidence type="ECO:0000256" key="2">
    <source>
        <dbReference type="ARBA" id="ARBA00010343"/>
    </source>
</evidence>
<dbReference type="GO" id="GO:0003677">
    <property type="term" value="F:DNA binding"/>
    <property type="evidence" value="ECO:0007669"/>
    <property type="project" value="InterPro"/>
</dbReference>
<dbReference type="Pfam" id="PF00125">
    <property type="entry name" value="Histone"/>
    <property type="match status" value="1"/>
</dbReference>
<keyword evidence="4" id="KW-0238">DNA-binding</keyword>
<dbReference type="GO" id="GO:0046982">
    <property type="term" value="F:protein heterodimerization activity"/>
    <property type="evidence" value="ECO:0007669"/>
    <property type="project" value="InterPro"/>
</dbReference>
<evidence type="ECO:0000259" key="5">
    <source>
        <dbReference type="Pfam" id="PF00125"/>
    </source>
</evidence>
<dbReference type="OrthoDB" id="842664at2759"/>
<evidence type="ECO:0000313" key="7">
    <source>
        <dbReference type="Proteomes" id="UP000016931"/>
    </source>
</evidence>
<sequence length="99" mass="11461">RTKASIAALREIRKYQKSTELLIRRLLFSRICREITIDLATNASNSVCRFQAKALLCLKEQCESIVTKVFSLANLLAIYYKRVIVIAKDLECLRRLLKE</sequence>
<feature type="non-terminal residue" evidence="6">
    <location>
        <position position="1"/>
    </location>
</feature>
<feature type="domain" description="Core Histone H2A/H2B/H3" evidence="5">
    <location>
        <begin position="8"/>
        <end position="96"/>
    </location>
</feature>
<dbReference type="GO" id="GO:0000786">
    <property type="term" value="C:nucleosome"/>
    <property type="evidence" value="ECO:0007669"/>
    <property type="project" value="UniProtKB-KW"/>
</dbReference>
<dbReference type="Proteomes" id="UP000016931">
    <property type="component" value="Unassembled WGS sequence"/>
</dbReference>
<dbReference type="GO" id="GO:0030527">
    <property type="term" value="F:structural constituent of chromatin"/>
    <property type="evidence" value="ECO:0007669"/>
    <property type="project" value="InterPro"/>
</dbReference>
<gene>
    <name evidence="6" type="ORF">SEPMUDRAFT_44769</name>
</gene>
<dbReference type="SUPFAM" id="SSF47113">
    <property type="entry name" value="Histone-fold"/>
    <property type="match status" value="1"/>
</dbReference>
<dbReference type="RefSeq" id="XP_016760775.1">
    <property type="nucleotide sequence ID" value="XM_016908943.1"/>
</dbReference>
<dbReference type="InterPro" id="IPR000164">
    <property type="entry name" value="Histone_H3/CENP-A"/>
</dbReference>